<organism evidence="2 3">
    <name type="scientific">Streptomyces viridosporus (strain ATCC 14672 / DSM 40746 / JCM 4963 / KCTC 9882 / NRRL B-12104 / FH 1290)</name>
    <name type="common">Streptomyces ghanaensis</name>
    <dbReference type="NCBI Taxonomy" id="566461"/>
    <lineage>
        <taxon>Bacteria</taxon>
        <taxon>Bacillati</taxon>
        <taxon>Actinomycetota</taxon>
        <taxon>Actinomycetes</taxon>
        <taxon>Kitasatosporales</taxon>
        <taxon>Streptomycetaceae</taxon>
        <taxon>Streptomyces</taxon>
    </lineage>
</organism>
<dbReference type="Proteomes" id="UP000003824">
    <property type="component" value="Unassembled WGS sequence"/>
</dbReference>
<protein>
    <submittedName>
        <fullName evidence="2">Predicted protein</fullName>
    </submittedName>
</protein>
<accession>D5ZXZ1</accession>
<evidence type="ECO:0000256" key="1">
    <source>
        <dbReference type="SAM" id="MobiDB-lite"/>
    </source>
</evidence>
<feature type="compositionally biased region" description="Low complexity" evidence="1">
    <location>
        <begin position="21"/>
        <end position="36"/>
    </location>
</feature>
<feature type="region of interest" description="Disordered" evidence="1">
    <location>
        <begin position="1"/>
        <end position="56"/>
    </location>
</feature>
<evidence type="ECO:0000313" key="2">
    <source>
        <dbReference type="EMBL" id="EFE69089.2"/>
    </source>
</evidence>
<dbReference type="AlphaFoldDB" id="D5ZXZ1"/>
<feature type="compositionally biased region" description="Basic residues" evidence="1">
    <location>
        <begin position="1"/>
        <end position="12"/>
    </location>
</feature>
<dbReference type="EMBL" id="DS999641">
    <property type="protein sequence ID" value="EFE69089.2"/>
    <property type="molecule type" value="Genomic_DNA"/>
</dbReference>
<proteinExistence type="predicted"/>
<reference evidence="3" key="1">
    <citation type="submission" date="2008-12" db="EMBL/GenBank/DDBJ databases">
        <title>Annotation of Streptomyces ghanaensis ATCC 14672.</title>
        <authorList>
            <consortium name="The Broad Institute Genome Sequencing Platform"/>
            <consortium name="Broad Institute Microbial Sequencing Center"/>
            <person name="Fischbach M."/>
            <person name="Ward D."/>
            <person name="Young S."/>
            <person name="Kodira C.D."/>
            <person name="Zeng Q."/>
            <person name="Koehrsen M."/>
            <person name="Godfrey P."/>
            <person name="Alvarado L."/>
            <person name="Berlin A.M."/>
            <person name="Borenstein D."/>
            <person name="Chen Z."/>
            <person name="Engels R."/>
            <person name="Freedman E."/>
            <person name="Gellesch M."/>
            <person name="Goldberg J."/>
            <person name="Griggs A."/>
            <person name="Gujja S."/>
            <person name="Heiman D.I."/>
            <person name="Hepburn T.A."/>
            <person name="Howarth C."/>
            <person name="Jen D."/>
            <person name="Larson L."/>
            <person name="Lewis B."/>
            <person name="Mehta T."/>
            <person name="Park D."/>
            <person name="Pearson M."/>
            <person name="Roberts A."/>
            <person name="Saif S."/>
            <person name="Shea T.D."/>
            <person name="Shenoy N."/>
            <person name="Sisk P."/>
            <person name="Stolte C."/>
            <person name="Sykes S.N."/>
            <person name="Walk T."/>
            <person name="White J."/>
            <person name="Yandava C."/>
            <person name="Straight P."/>
            <person name="Clardy J."/>
            <person name="Hung D."/>
            <person name="Kolter R."/>
            <person name="Mekalanos J."/>
            <person name="Walker S."/>
            <person name="Walsh C.T."/>
            <person name="Wieland B.L.C."/>
            <person name="Ilzarbe M."/>
            <person name="Galagan J."/>
            <person name="Nusbaum C."/>
            <person name="Birren B."/>
        </authorList>
    </citation>
    <scope>NUCLEOTIDE SEQUENCE [LARGE SCALE GENOMIC DNA]</scope>
    <source>
        <strain evidence="3">ATCC 14672 / DSM 40746 / JCM 4963 / KCTC 9882 / NRRL B-12104 / FH 1290</strain>
    </source>
</reference>
<feature type="compositionally biased region" description="Gly residues" evidence="1">
    <location>
        <begin position="38"/>
        <end position="56"/>
    </location>
</feature>
<sequence length="56" mass="5428">MRPVTRRVRSASHGRGTDRCGAVPGPAAVGTAGPRPLGAGGSNGGCRPARGGGIPH</sequence>
<gene>
    <name evidence="2" type="ORF">SSFG_04332</name>
</gene>
<evidence type="ECO:0000313" key="3">
    <source>
        <dbReference type="Proteomes" id="UP000003824"/>
    </source>
</evidence>
<name>D5ZXZ1_STRV1</name>